<feature type="region of interest" description="Disordered" evidence="1">
    <location>
        <begin position="41"/>
        <end position="106"/>
    </location>
</feature>
<evidence type="ECO:0000313" key="2">
    <source>
        <dbReference type="EMBL" id="CZT41257.1"/>
    </source>
</evidence>
<gene>
    <name evidence="2" type="ORF">RSE6_00978</name>
</gene>
<organism evidence="2 3">
    <name type="scientific">Rhynchosporium secalis</name>
    <name type="common">Barley scald fungus</name>
    <dbReference type="NCBI Taxonomy" id="38038"/>
    <lineage>
        <taxon>Eukaryota</taxon>
        <taxon>Fungi</taxon>
        <taxon>Dikarya</taxon>
        <taxon>Ascomycota</taxon>
        <taxon>Pezizomycotina</taxon>
        <taxon>Leotiomycetes</taxon>
        <taxon>Helotiales</taxon>
        <taxon>Ploettnerulaceae</taxon>
        <taxon>Rhynchosporium</taxon>
    </lineage>
</organism>
<proteinExistence type="predicted"/>
<evidence type="ECO:0000256" key="1">
    <source>
        <dbReference type="SAM" id="MobiDB-lite"/>
    </source>
</evidence>
<evidence type="ECO:0000313" key="3">
    <source>
        <dbReference type="Proteomes" id="UP000177625"/>
    </source>
</evidence>
<name>A0A1E1LWL5_RHYSE</name>
<accession>A0A1E1LWL5</accession>
<dbReference type="EMBL" id="FJVC01000032">
    <property type="protein sequence ID" value="CZT41257.1"/>
    <property type="molecule type" value="Genomic_DNA"/>
</dbReference>
<reference evidence="3" key="1">
    <citation type="submission" date="2016-03" db="EMBL/GenBank/DDBJ databases">
        <authorList>
            <person name="Guldener U."/>
        </authorList>
    </citation>
    <scope>NUCLEOTIDE SEQUENCE [LARGE SCALE GENOMIC DNA]</scope>
</reference>
<feature type="compositionally biased region" description="Polar residues" evidence="1">
    <location>
        <begin position="140"/>
        <end position="150"/>
    </location>
</feature>
<keyword evidence="3" id="KW-1185">Reference proteome</keyword>
<feature type="compositionally biased region" description="Polar residues" evidence="1">
    <location>
        <begin position="182"/>
        <end position="198"/>
    </location>
</feature>
<sequence>MLSDRKRDSKQHNSVHSFLDKWLGGTFQADQDKKIKRWARKKKKAKKDGLPIRFWRGEPSVTRQQDVNSPGMPVFPGMNDHSVSSSDSGIFPNHDQMPQPFPQSRIGRPAVVCTEPQLSNLPMLPPSPAKSTPPVRDSQRSQPAFSQGDSAASHHPQKDPRASQRSYHSYVHSSGMRHHQKQPTPANRHSHMSQQRQPTMDYLTDSQRHSRSSPDSDSGISVATSMAQLKNARFFYGGCGALSVEKARVTGPKRGSS</sequence>
<dbReference type="Proteomes" id="UP000177625">
    <property type="component" value="Unassembled WGS sequence"/>
</dbReference>
<dbReference type="AlphaFoldDB" id="A0A1E1LWL5"/>
<protein>
    <submittedName>
        <fullName evidence="2">Uncharacterized protein</fullName>
    </submittedName>
</protein>
<feature type="region of interest" description="Disordered" evidence="1">
    <location>
        <begin position="118"/>
        <end position="220"/>
    </location>
</feature>